<dbReference type="Gene3D" id="3.10.580.10">
    <property type="entry name" value="CBS-domain"/>
    <property type="match status" value="1"/>
</dbReference>
<comment type="subunit">
    <text evidence="9">Homodimer.</text>
</comment>
<dbReference type="Gene3D" id="1.25.60.10">
    <property type="entry name" value="MgtE N-terminal domain-like"/>
    <property type="match status" value="1"/>
</dbReference>
<dbReference type="SUPFAM" id="SSF158791">
    <property type="entry name" value="MgtE N-terminal domain-like"/>
    <property type="match status" value="1"/>
</dbReference>
<dbReference type="PROSITE" id="PS51371">
    <property type="entry name" value="CBS"/>
    <property type="match status" value="2"/>
</dbReference>
<keyword evidence="7 9" id="KW-0472">Membrane</keyword>
<comment type="caution">
    <text evidence="11">The sequence shown here is derived from an EMBL/GenBank/DDBJ whole genome shotgun (WGS) entry which is preliminary data.</text>
</comment>
<dbReference type="InterPro" id="IPR036739">
    <property type="entry name" value="SLC41_membr_dom_sf"/>
</dbReference>
<dbReference type="GO" id="GO:0015095">
    <property type="term" value="F:magnesium ion transmembrane transporter activity"/>
    <property type="evidence" value="ECO:0007669"/>
    <property type="project" value="UniProtKB-UniRule"/>
</dbReference>
<evidence type="ECO:0000313" key="12">
    <source>
        <dbReference type="Proteomes" id="UP000777784"/>
    </source>
</evidence>
<dbReference type="EMBL" id="JAHJDP010000099">
    <property type="protein sequence ID" value="MBU2692758.1"/>
    <property type="molecule type" value="Genomic_DNA"/>
</dbReference>
<dbReference type="SUPFAM" id="SSF161093">
    <property type="entry name" value="MgtE membrane domain-like"/>
    <property type="match status" value="1"/>
</dbReference>
<keyword evidence="4 9" id="KW-0812">Transmembrane</keyword>
<comment type="function">
    <text evidence="9">Acts as a magnesium transporter.</text>
</comment>
<dbReference type="SUPFAM" id="SSF54631">
    <property type="entry name" value="CBS-domain pair"/>
    <property type="match status" value="1"/>
</dbReference>
<comment type="similarity">
    <text evidence="2 9">Belongs to the SLC41A transporter family.</text>
</comment>
<comment type="subcellular location">
    <subcellularLocation>
        <location evidence="9">Cell membrane</location>
        <topology evidence="9">Multi-pass membrane protein</topology>
    </subcellularLocation>
    <subcellularLocation>
        <location evidence="1">Membrane</location>
        <topology evidence="1">Multi-pass membrane protein</topology>
    </subcellularLocation>
</comment>
<dbReference type="InterPro" id="IPR046342">
    <property type="entry name" value="CBS_dom_sf"/>
</dbReference>
<dbReference type="Gene3D" id="1.10.357.20">
    <property type="entry name" value="SLC41 divalent cation transporters, integral membrane domain"/>
    <property type="match status" value="1"/>
</dbReference>
<dbReference type="Pfam" id="PF03448">
    <property type="entry name" value="MgtE_N"/>
    <property type="match status" value="1"/>
</dbReference>
<dbReference type="CDD" id="cd04606">
    <property type="entry name" value="CBS_pair_Mg_transporter"/>
    <property type="match status" value="1"/>
</dbReference>
<dbReference type="InterPro" id="IPR000644">
    <property type="entry name" value="CBS_dom"/>
</dbReference>
<keyword evidence="6 9" id="KW-1133">Transmembrane helix</keyword>
<dbReference type="GO" id="GO:0005886">
    <property type="term" value="C:plasma membrane"/>
    <property type="evidence" value="ECO:0007669"/>
    <property type="project" value="UniProtKB-SubCell"/>
</dbReference>
<feature type="transmembrane region" description="Helical" evidence="9">
    <location>
        <begin position="387"/>
        <end position="409"/>
    </location>
</feature>
<keyword evidence="8" id="KW-0129">CBS domain</keyword>
<dbReference type="AlphaFoldDB" id="A0A948RZY2"/>
<proteinExistence type="inferred from homology"/>
<dbReference type="InterPro" id="IPR006667">
    <property type="entry name" value="SLC41_membr_dom"/>
</dbReference>
<sequence>MQPTALLILPEVKSLLEKGDIAELRETLAHLHAADVAAIIVEIEDDDAKTLFLASIEDERVEIFEHLDETEQERLLHLVGAKAMIPIVEEMASDDRADLIQSLPTRLADALLKELPRPEQKDVEALVKYPEKTAGAIMTSEWASVPADATAAEALVHLRKVAPHRETIYFIYVTNPDRTLIGVLSLKDLVLADPESSVRSIMVPDVISMPVEADQEFVASKIAHYDFLAMPIVDSANRIVGIVTHDDAIDVIEEETTEDAQRMGAVTPLEDSYLETSFWQIIRKRGLWLAALFIGTMFTGTALKHYENAIALLPALVIFIPLIISTGGNTGSQSATLVIRALAVGDVHLRDWAHIMWRETRTGMALGLFLGLFGIARALLWGTGFPIAIVVGLTLLGIVFWGALAGSILPLGLRRVGLDPAIASAPFVASLVDVSGILLYFTIARFVLP</sequence>
<protein>
    <recommendedName>
        <fullName evidence="9">Magnesium transporter MgtE</fullName>
    </recommendedName>
</protein>
<feature type="transmembrane region" description="Helical" evidence="9">
    <location>
        <begin position="421"/>
        <end position="443"/>
    </location>
</feature>
<dbReference type="SMART" id="SM00116">
    <property type="entry name" value="CBS"/>
    <property type="match status" value="2"/>
</dbReference>
<dbReference type="GO" id="GO:0046872">
    <property type="term" value="F:metal ion binding"/>
    <property type="evidence" value="ECO:0007669"/>
    <property type="project" value="UniProtKB-KW"/>
</dbReference>
<name>A0A948RZY2_UNCEI</name>
<evidence type="ECO:0000256" key="1">
    <source>
        <dbReference type="ARBA" id="ARBA00004141"/>
    </source>
</evidence>
<accession>A0A948RZY2</accession>
<evidence type="ECO:0000256" key="7">
    <source>
        <dbReference type="ARBA" id="ARBA00023136"/>
    </source>
</evidence>
<evidence type="ECO:0000313" key="11">
    <source>
        <dbReference type="EMBL" id="MBU2692758.1"/>
    </source>
</evidence>
<feature type="transmembrane region" description="Helical" evidence="9">
    <location>
        <begin position="286"/>
        <end position="303"/>
    </location>
</feature>
<evidence type="ECO:0000256" key="9">
    <source>
        <dbReference type="RuleBase" id="RU362011"/>
    </source>
</evidence>
<dbReference type="InterPro" id="IPR006668">
    <property type="entry name" value="Mg_transptr_MgtE_intracell_dom"/>
</dbReference>
<evidence type="ECO:0000256" key="2">
    <source>
        <dbReference type="ARBA" id="ARBA00009749"/>
    </source>
</evidence>
<feature type="domain" description="CBS" evidence="10">
    <location>
        <begin position="202"/>
        <end position="258"/>
    </location>
</feature>
<dbReference type="Proteomes" id="UP000777784">
    <property type="component" value="Unassembled WGS sequence"/>
</dbReference>
<dbReference type="InterPro" id="IPR006669">
    <property type="entry name" value="MgtE_transporter"/>
</dbReference>
<feature type="transmembrane region" description="Helical" evidence="9">
    <location>
        <begin position="309"/>
        <end position="327"/>
    </location>
</feature>
<dbReference type="PANTHER" id="PTHR43773:SF1">
    <property type="entry name" value="MAGNESIUM TRANSPORTER MGTE"/>
    <property type="match status" value="1"/>
</dbReference>
<dbReference type="InterPro" id="IPR038076">
    <property type="entry name" value="MgtE_N_sf"/>
</dbReference>
<evidence type="ECO:0000256" key="6">
    <source>
        <dbReference type="ARBA" id="ARBA00022989"/>
    </source>
</evidence>
<evidence type="ECO:0000256" key="5">
    <source>
        <dbReference type="ARBA" id="ARBA00022842"/>
    </source>
</evidence>
<organism evidence="11 12">
    <name type="scientific">Eiseniibacteriota bacterium</name>
    <dbReference type="NCBI Taxonomy" id="2212470"/>
    <lineage>
        <taxon>Bacteria</taxon>
        <taxon>Candidatus Eiseniibacteriota</taxon>
    </lineage>
</organism>
<dbReference type="SMART" id="SM00924">
    <property type="entry name" value="MgtE_N"/>
    <property type="match status" value="1"/>
</dbReference>
<dbReference type="NCBIfam" id="TIGR00400">
    <property type="entry name" value="mgtE"/>
    <property type="match status" value="1"/>
</dbReference>
<keyword evidence="9" id="KW-0479">Metal-binding</keyword>
<keyword evidence="5 9" id="KW-0460">Magnesium</keyword>
<evidence type="ECO:0000259" key="10">
    <source>
        <dbReference type="PROSITE" id="PS51371"/>
    </source>
</evidence>
<keyword evidence="3 9" id="KW-0813">Transport</keyword>
<evidence type="ECO:0000256" key="3">
    <source>
        <dbReference type="ARBA" id="ARBA00022448"/>
    </source>
</evidence>
<reference evidence="11" key="1">
    <citation type="submission" date="2021-05" db="EMBL/GenBank/DDBJ databases">
        <title>Energy efficiency and biological interactions define the core microbiome of deep oligotrophic groundwater.</title>
        <authorList>
            <person name="Mehrshad M."/>
            <person name="Lopez-Fernandez M."/>
            <person name="Bell E."/>
            <person name="Bernier-Latmani R."/>
            <person name="Bertilsson S."/>
            <person name="Dopson M."/>
        </authorList>
    </citation>
    <scope>NUCLEOTIDE SEQUENCE</scope>
    <source>
        <strain evidence="11">Modern_marine.mb.64</strain>
    </source>
</reference>
<feature type="domain" description="CBS" evidence="10">
    <location>
        <begin position="138"/>
        <end position="201"/>
    </location>
</feature>
<evidence type="ECO:0000256" key="4">
    <source>
        <dbReference type="ARBA" id="ARBA00022692"/>
    </source>
</evidence>
<dbReference type="Pfam" id="PF00571">
    <property type="entry name" value="CBS"/>
    <property type="match status" value="2"/>
</dbReference>
<keyword evidence="9" id="KW-1003">Cell membrane</keyword>
<dbReference type="PANTHER" id="PTHR43773">
    <property type="entry name" value="MAGNESIUM TRANSPORTER MGTE"/>
    <property type="match status" value="1"/>
</dbReference>
<dbReference type="Pfam" id="PF01769">
    <property type="entry name" value="MgtE"/>
    <property type="match status" value="1"/>
</dbReference>
<gene>
    <name evidence="11" type="primary">mgtE</name>
    <name evidence="11" type="ORF">KJ970_17715</name>
</gene>
<evidence type="ECO:0000256" key="8">
    <source>
        <dbReference type="PROSITE-ProRule" id="PRU00703"/>
    </source>
</evidence>
<feature type="transmembrane region" description="Helical" evidence="9">
    <location>
        <begin position="363"/>
        <end position="381"/>
    </location>
</feature>